<evidence type="ECO:0000313" key="1">
    <source>
        <dbReference type="EMBL" id="GAA4766880.1"/>
    </source>
</evidence>
<dbReference type="RefSeq" id="WP_345436138.1">
    <property type="nucleotide sequence ID" value="NZ_BAABKO010000001.1"/>
</dbReference>
<comment type="caution">
    <text evidence="1">The sequence shown here is derived from an EMBL/GenBank/DDBJ whole genome shotgun (WGS) entry which is preliminary data.</text>
</comment>
<keyword evidence="2" id="KW-1185">Reference proteome</keyword>
<dbReference type="EMBL" id="BAABKO010000001">
    <property type="protein sequence ID" value="GAA4766880.1"/>
    <property type="molecule type" value="Genomic_DNA"/>
</dbReference>
<protein>
    <submittedName>
        <fullName evidence="1">Uncharacterized protein</fullName>
    </submittedName>
</protein>
<accession>A0ABP8ZVJ1</accession>
<sequence length="111" mass="11404">MIPALCECGNRTFLVFLDDEVGVAARVCTACESEAGIADSDEHSDDVEVVEQAQCSCGSVVFTVATGFALDSGGGVRWVSVGLRCTCDGIAGAYVDGKVDDAPTAHLLANT</sequence>
<name>A0ABP8ZVJ1_9MICO</name>
<dbReference type="Proteomes" id="UP001501645">
    <property type="component" value="Unassembled WGS sequence"/>
</dbReference>
<organism evidence="1 2">
    <name type="scientific">Microbacterium gilvum</name>
    <dbReference type="NCBI Taxonomy" id="1336204"/>
    <lineage>
        <taxon>Bacteria</taxon>
        <taxon>Bacillati</taxon>
        <taxon>Actinomycetota</taxon>
        <taxon>Actinomycetes</taxon>
        <taxon>Micrococcales</taxon>
        <taxon>Microbacteriaceae</taxon>
        <taxon>Microbacterium</taxon>
    </lineage>
</organism>
<proteinExistence type="predicted"/>
<evidence type="ECO:0000313" key="2">
    <source>
        <dbReference type="Proteomes" id="UP001501645"/>
    </source>
</evidence>
<reference evidence="2" key="1">
    <citation type="journal article" date="2019" name="Int. J. Syst. Evol. Microbiol.">
        <title>The Global Catalogue of Microorganisms (GCM) 10K type strain sequencing project: providing services to taxonomists for standard genome sequencing and annotation.</title>
        <authorList>
            <consortium name="The Broad Institute Genomics Platform"/>
            <consortium name="The Broad Institute Genome Sequencing Center for Infectious Disease"/>
            <person name="Wu L."/>
            <person name="Ma J."/>
        </authorList>
    </citation>
    <scope>NUCLEOTIDE SEQUENCE [LARGE SCALE GENOMIC DNA]</scope>
    <source>
        <strain evidence="2">JCM 18537</strain>
    </source>
</reference>
<gene>
    <name evidence="1" type="ORF">GCM10023351_07780</name>
</gene>